<proteinExistence type="predicted"/>
<sequence>MTERVGLGIATLTARKDRTADLAEALRTAHGVDLQSGPKVSRAGSLAFVGTGPDTWLAVCEDGGWRFARDLARAVEGRGSVCDQSSGYGVLRLSGPNVRDTLAKGVPIDLHPAAFAPGDAAVTLASHVGIVLWQVDEAPTYDVAVFRSFAASFAHWLVASAEEFG</sequence>
<evidence type="ECO:0000313" key="2">
    <source>
        <dbReference type="Proteomes" id="UP000432089"/>
    </source>
</evidence>
<dbReference type="SUPFAM" id="SSF103025">
    <property type="entry name" value="Folate-binding domain"/>
    <property type="match status" value="1"/>
</dbReference>
<organism evidence="1 2">
    <name type="scientific">Plantimonas leprariae</name>
    <dbReference type="NCBI Taxonomy" id="2615207"/>
    <lineage>
        <taxon>Bacteria</taxon>
        <taxon>Pseudomonadati</taxon>
        <taxon>Pseudomonadota</taxon>
        <taxon>Alphaproteobacteria</taxon>
        <taxon>Hyphomicrobiales</taxon>
        <taxon>Aurantimonadaceae</taxon>
        <taxon>Plantimonas</taxon>
    </lineage>
</organism>
<accession>A0A7V7PTI6</accession>
<name>A0A7V7PTI6_9HYPH</name>
<dbReference type="Proteomes" id="UP000432089">
    <property type="component" value="Unassembled WGS sequence"/>
</dbReference>
<gene>
    <name evidence="1" type="ORF">F6X38_01170</name>
</gene>
<dbReference type="InterPro" id="IPR027266">
    <property type="entry name" value="TrmE/GcvT-like"/>
</dbReference>
<dbReference type="Gene3D" id="3.30.70.1520">
    <property type="entry name" value="Heterotetrameric sarcosine oxidase"/>
    <property type="match status" value="1"/>
</dbReference>
<keyword evidence="2" id="KW-1185">Reference proteome</keyword>
<reference evidence="1 2" key="1">
    <citation type="submission" date="2019-09" db="EMBL/GenBank/DDBJ databases">
        <title>YIM 132180 draft genome.</title>
        <authorList>
            <person name="Zhang K."/>
        </authorList>
    </citation>
    <scope>NUCLEOTIDE SEQUENCE [LARGE SCALE GENOMIC DNA]</scope>
    <source>
        <strain evidence="1 2">YIM 132180</strain>
    </source>
</reference>
<dbReference type="Gene3D" id="3.30.1360.120">
    <property type="entry name" value="Probable tRNA modification gtpase trme, domain 1"/>
    <property type="match status" value="1"/>
</dbReference>
<protein>
    <submittedName>
        <fullName evidence="1">Sarcosine oxidase subunit gamma</fullName>
    </submittedName>
</protein>
<dbReference type="InterPro" id="IPR007375">
    <property type="entry name" value="SoxG"/>
</dbReference>
<dbReference type="EMBL" id="VZDO01000001">
    <property type="protein sequence ID" value="KAB0683001.1"/>
    <property type="molecule type" value="Genomic_DNA"/>
</dbReference>
<comment type="caution">
    <text evidence="1">The sequence shown here is derived from an EMBL/GenBank/DDBJ whole genome shotgun (WGS) entry which is preliminary data.</text>
</comment>
<dbReference type="AlphaFoldDB" id="A0A7V7PTI6"/>
<dbReference type="Pfam" id="PF04268">
    <property type="entry name" value="SoxG"/>
    <property type="match status" value="1"/>
</dbReference>
<evidence type="ECO:0000313" key="1">
    <source>
        <dbReference type="EMBL" id="KAB0683001.1"/>
    </source>
</evidence>